<dbReference type="EMBL" id="SPUK01000002">
    <property type="protein sequence ID" value="TQV99778.1"/>
    <property type="molecule type" value="Genomic_DNA"/>
</dbReference>
<comment type="caution">
    <text evidence="2">The sequence shown here is derived from an EMBL/GenBank/DDBJ whole genome shotgun (WGS) entry which is preliminary data.</text>
</comment>
<proteinExistence type="predicted"/>
<evidence type="ECO:0000313" key="3">
    <source>
        <dbReference type="Proteomes" id="UP000315783"/>
    </source>
</evidence>
<keyword evidence="3" id="KW-1185">Reference proteome</keyword>
<sequence length="85" mass="9764">MLLQPVGVGIVWQAFFFSLALCFFDEYTTIGSFLSTNMNAFAFFCPRLLPAHKTWGTYSCRCNLPFWDIRDMPIESPDDSRARAL</sequence>
<accession>A0A545VDJ5</accession>
<organism evidence="2 3">
    <name type="scientific">Cordyceps javanica</name>
    <dbReference type="NCBI Taxonomy" id="43265"/>
    <lineage>
        <taxon>Eukaryota</taxon>
        <taxon>Fungi</taxon>
        <taxon>Dikarya</taxon>
        <taxon>Ascomycota</taxon>
        <taxon>Pezizomycotina</taxon>
        <taxon>Sordariomycetes</taxon>
        <taxon>Hypocreomycetidae</taxon>
        <taxon>Hypocreales</taxon>
        <taxon>Cordycipitaceae</taxon>
        <taxon>Cordyceps</taxon>
    </lineage>
</organism>
<evidence type="ECO:0000256" key="1">
    <source>
        <dbReference type="SAM" id="Phobius"/>
    </source>
</evidence>
<protein>
    <submittedName>
        <fullName evidence="2">Uncharacterized protein</fullName>
    </submittedName>
</protein>
<keyword evidence="1" id="KW-0812">Transmembrane</keyword>
<evidence type="ECO:0000313" key="2">
    <source>
        <dbReference type="EMBL" id="TQV99778.1"/>
    </source>
</evidence>
<reference evidence="2 3" key="1">
    <citation type="journal article" date="2019" name="Appl. Microbiol. Biotechnol.">
        <title>Genome sequence of Isaria javanica and comparative genome analysis insights into family S53 peptidase evolution in fungal entomopathogens.</title>
        <authorList>
            <person name="Lin R."/>
            <person name="Zhang X."/>
            <person name="Xin B."/>
            <person name="Zou M."/>
            <person name="Gao Y."/>
            <person name="Qin F."/>
            <person name="Hu Q."/>
            <person name="Xie B."/>
            <person name="Cheng X."/>
        </authorList>
    </citation>
    <scope>NUCLEOTIDE SEQUENCE [LARGE SCALE GENOMIC DNA]</scope>
    <source>
        <strain evidence="2 3">IJ1G</strain>
    </source>
</reference>
<dbReference type="Proteomes" id="UP000315783">
    <property type="component" value="Unassembled WGS sequence"/>
</dbReference>
<name>A0A545VDJ5_9HYPO</name>
<keyword evidence="1" id="KW-0472">Membrane</keyword>
<dbReference type="AlphaFoldDB" id="A0A545VDJ5"/>
<keyword evidence="1" id="KW-1133">Transmembrane helix</keyword>
<gene>
    <name evidence="2" type="ORF">IF1G_01993</name>
</gene>
<feature type="transmembrane region" description="Helical" evidence="1">
    <location>
        <begin position="6"/>
        <end position="24"/>
    </location>
</feature>